<dbReference type="AlphaFoldDB" id="A0A1G2SCN8"/>
<evidence type="ECO:0000313" key="1">
    <source>
        <dbReference type="EMBL" id="OHA82783.1"/>
    </source>
</evidence>
<accession>A0A1G2SCN8</accession>
<comment type="caution">
    <text evidence="1">The sequence shown here is derived from an EMBL/GenBank/DDBJ whole genome shotgun (WGS) entry which is preliminary data.</text>
</comment>
<dbReference type="STRING" id="1802727.A2937_03055"/>
<dbReference type="EMBL" id="MHUW01000022">
    <property type="protein sequence ID" value="OHA82783.1"/>
    <property type="molecule type" value="Genomic_DNA"/>
</dbReference>
<proteinExistence type="predicted"/>
<reference evidence="1 2" key="1">
    <citation type="journal article" date="2016" name="Nat. Commun.">
        <title>Thousands of microbial genomes shed light on interconnected biogeochemical processes in an aquifer system.</title>
        <authorList>
            <person name="Anantharaman K."/>
            <person name="Brown C.T."/>
            <person name="Hug L.A."/>
            <person name="Sharon I."/>
            <person name="Castelle C.J."/>
            <person name="Probst A.J."/>
            <person name="Thomas B.C."/>
            <person name="Singh A."/>
            <person name="Wilkins M.J."/>
            <person name="Karaoz U."/>
            <person name="Brodie E.L."/>
            <person name="Williams K.H."/>
            <person name="Hubbard S.S."/>
            <person name="Banfield J.F."/>
        </authorList>
    </citation>
    <scope>NUCLEOTIDE SEQUENCE [LARGE SCALE GENOMIC DNA]</scope>
</reference>
<evidence type="ECO:0000313" key="2">
    <source>
        <dbReference type="Proteomes" id="UP000177987"/>
    </source>
</evidence>
<name>A0A1G2SCN8_9BACT</name>
<dbReference type="Proteomes" id="UP000177987">
    <property type="component" value="Unassembled WGS sequence"/>
</dbReference>
<gene>
    <name evidence="1" type="ORF">A2937_03055</name>
</gene>
<organism evidence="1 2">
    <name type="scientific">Candidatus Yonathbacteria bacterium RIFCSPLOWO2_01_FULL_47_33b</name>
    <dbReference type="NCBI Taxonomy" id="1802727"/>
    <lineage>
        <taxon>Bacteria</taxon>
        <taxon>Candidatus Yonathiibacteriota</taxon>
    </lineage>
</organism>
<sequence>MTTIRKNSINIDYAGNLRKQLGVRDSGADTLKKAFGLLKGKIKKTSVSYQRELRKEWERKA</sequence>
<protein>
    <submittedName>
        <fullName evidence="1">Uncharacterized protein</fullName>
    </submittedName>
</protein>